<evidence type="ECO:0000256" key="1">
    <source>
        <dbReference type="ARBA" id="ARBA00004377"/>
    </source>
</evidence>
<dbReference type="Pfam" id="PF11612">
    <property type="entry name" value="T2SSJ"/>
    <property type="match status" value="1"/>
</dbReference>
<keyword evidence="4" id="KW-1003">Cell membrane</keyword>
<accession>A0A2R8BPH5</accession>
<evidence type="ECO:0000256" key="7">
    <source>
        <dbReference type="ARBA" id="ARBA00022692"/>
    </source>
</evidence>
<organism evidence="11 12">
    <name type="scientific">Ascidiaceihabitans donghaensis</name>
    <dbReference type="NCBI Taxonomy" id="1510460"/>
    <lineage>
        <taxon>Bacteria</taxon>
        <taxon>Pseudomonadati</taxon>
        <taxon>Pseudomonadota</taxon>
        <taxon>Alphaproteobacteria</taxon>
        <taxon>Rhodobacterales</taxon>
        <taxon>Paracoccaceae</taxon>
        <taxon>Ascidiaceihabitans</taxon>
    </lineage>
</organism>
<dbReference type="Gene3D" id="2.10.70.20">
    <property type="entry name" value="gspk-gspi-gspj complex like domains"/>
    <property type="match status" value="1"/>
</dbReference>
<dbReference type="Proteomes" id="UP000244880">
    <property type="component" value="Unassembled WGS sequence"/>
</dbReference>
<keyword evidence="8 10" id="KW-1133">Transmembrane helix</keyword>
<dbReference type="PANTHER" id="PTHR39583">
    <property type="entry name" value="TYPE II SECRETION SYSTEM PROTEIN J-RELATED"/>
    <property type="match status" value="1"/>
</dbReference>
<protein>
    <recommendedName>
        <fullName evidence="3">Type II secretion system protein J</fullName>
    </recommendedName>
</protein>
<dbReference type="NCBIfam" id="TIGR02532">
    <property type="entry name" value="IV_pilin_GFxxxE"/>
    <property type="match status" value="1"/>
</dbReference>
<evidence type="ECO:0000256" key="9">
    <source>
        <dbReference type="ARBA" id="ARBA00023136"/>
    </source>
</evidence>
<keyword evidence="6" id="KW-0997">Cell inner membrane</keyword>
<feature type="transmembrane region" description="Helical" evidence="10">
    <location>
        <begin position="12"/>
        <end position="32"/>
    </location>
</feature>
<evidence type="ECO:0000256" key="6">
    <source>
        <dbReference type="ARBA" id="ARBA00022519"/>
    </source>
</evidence>
<dbReference type="EMBL" id="OMOR01000003">
    <property type="protein sequence ID" value="SPH27482.1"/>
    <property type="molecule type" value="Genomic_DNA"/>
</dbReference>
<dbReference type="GO" id="GO:0015628">
    <property type="term" value="P:protein secretion by the type II secretion system"/>
    <property type="evidence" value="ECO:0007669"/>
    <property type="project" value="InterPro"/>
</dbReference>
<evidence type="ECO:0000256" key="3">
    <source>
        <dbReference type="ARBA" id="ARBA00021539"/>
    </source>
</evidence>
<dbReference type="Pfam" id="PF07963">
    <property type="entry name" value="N_methyl"/>
    <property type="match status" value="1"/>
</dbReference>
<reference evidence="11 12" key="1">
    <citation type="submission" date="2018-03" db="EMBL/GenBank/DDBJ databases">
        <authorList>
            <person name="Keele B.F."/>
        </authorList>
    </citation>
    <scope>NUCLEOTIDE SEQUENCE [LARGE SCALE GENOMIC DNA]</scope>
    <source>
        <strain evidence="11 12">CECT 8599</strain>
    </source>
</reference>
<evidence type="ECO:0000256" key="10">
    <source>
        <dbReference type="SAM" id="Phobius"/>
    </source>
</evidence>
<evidence type="ECO:0000256" key="2">
    <source>
        <dbReference type="ARBA" id="ARBA00011084"/>
    </source>
</evidence>
<proteinExistence type="inferred from homology"/>
<sequence length="218" mass="23443">MRHRRDQGLSLMELVVAMAVFALVAVMGLQSLTGLLRSRDQLVRTGDAASELGAGLAMLRHDMDAVVPMLFFPPERATPLSALTTDASGFAMSLGGQPGFGATGTTSSTQRSQWQLDKATGTLHRQVWSVLNPAKTSALMPQIAVLQDVTDLRFRSYWSGLGWRDGWANPNGSFAPPLADGDQTGGAPEVYSDTLPRAIEITVDTKHHGAIRLVETLQ</sequence>
<dbReference type="SUPFAM" id="SSF54523">
    <property type="entry name" value="Pili subunits"/>
    <property type="match status" value="1"/>
</dbReference>
<comment type="similarity">
    <text evidence="2">Belongs to the GSP J family.</text>
</comment>
<evidence type="ECO:0000256" key="8">
    <source>
        <dbReference type="ARBA" id="ARBA00022989"/>
    </source>
</evidence>
<keyword evidence="7 10" id="KW-0812">Transmembrane</keyword>
<dbReference type="InterPro" id="IPR010055">
    <property type="entry name" value="T2SS_protein-GspJ"/>
</dbReference>
<evidence type="ECO:0000313" key="12">
    <source>
        <dbReference type="Proteomes" id="UP000244880"/>
    </source>
</evidence>
<evidence type="ECO:0000256" key="5">
    <source>
        <dbReference type="ARBA" id="ARBA00022481"/>
    </source>
</evidence>
<dbReference type="GO" id="GO:0015627">
    <property type="term" value="C:type II protein secretion system complex"/>
    <property type="evidence" value="ECO:0007669"/>
    <property type="project" value="InterPro"/>
</dbReference>
<dbReference type="GO" id="GO:0005886">
    <property type="term" value="C:plasma membrane"/>
    <property type="evidence" value="ECO:0007669"/>
    <property type="project" value="UniProtKB-SubCell"/>
</dbReference>
<dbReference type="InterPro" id="IPR051621">
    <property type="entry name" value="T2SS_protein_J"/>
</dbReference>
<keyword evidence="5" id="KW-0488">Methylation</keyword>
<dbReference type="OrthoDB" id="7869574at2"/>
<name>A0A2R8BPH5_9RHOB</name>
<keyword evidence="9 10" id="KW-0472">Membrane</keyword>
<comment type="subcellular location">
    <subcellularLocation>
        <location evidence="1">Cell inner membrane</location>
        <topology evidence="1">Single-pass membrane protein</topology>
    </subcellularLocation>
</comment>
<gene>
    <name evidence="11" type="primary">xcpW</name>
    <name evidence="11" type="ORF">ASD8599_03948</name>
</gene>
<dbReference type="InterPro" id="IPR012902">
    <property type="entry name" value="N_methyl_site"/>
</dbReference>
<evidence type="ECO:0000256" key="4">
    <source>
        <dbReference type="ARBA" id="ARBA00022475"/>
    </source>
</evidence>
<dbReference type="PANTHER" id="PTHR39583:SF2">
    <property type="entry name" value="TYPE II SECRETION SYSTEM PROTEIN J"/>
    <property type="match status" value="1"/>
</dbReference>
<evidence type="ECO:0000313" key="11">
    <source>
        <dbReference type="EMBL" id="SPH27482.1"/>
    </source>
</evidence>
<dbReference type="InterPro" id="IPR045584">
    <property type="entry name" value="Pilin-like"/>
</dbReference>
<keyword evidence="12" id="KW-1185">Reference proteome</keyword>
<dbReference type="RefSeq" id="WP_108830426.1">
    <property type="nucleotide sequence ID" value="NZ_OMOR01000003.1"/>
</dbReference>
<dbReference type="AlphaFoldDB" id="A0A2R8BPH5"/>